<dbReference type="PANTHER" id="PTHR12771:SF56">
    <property type="entry name" value="CED-12"/>
    <property type="match status" value="1"/>
</dbReference>
<dbReference type="Gene3D" id="1.25.10.10">
    <property type="entry name" value="Leucine-rich Repeat Variant"/>
    <property type="match status" value="1"/>
</dbReference>
<name>A0A6L2PWQ6_COPFO</name>
<dbReference type="Proteomes" id="UP000502823">
    <property type="component" value="Unassembled WGS sequence"/>
</dbReference>
<accession>A0A6L2PWQ6</accession>
<dbReference type="InParanoid" id="A0A6L2PWQ6"/>
<dbReference type="Pfam" id="PF11841">
    <property type="entry name" value="ELMO_ARM"/>
    <property type="match status" value="1"/>
</dbReference>
<dbReference type="SUPFAM" id="SSF50729">
    <property type="entry name" value="PH domain-like"/>
    <property type="match status" value="1"/>
</dbReference>
<dbReference type="InterPro" id="IPR024574">
    <property type="entry name" value="ELMO_ARM"/>
</dbReference>
<feature type="coiled-coil region" evidence="1">
    <location>
        <begin position="316"/>
        <end position="343"/>
    </location>
</feature>
<sequence length="769" mass="86965">MQSEFNLSNRDIVSVAVEIASEKHLRKLNQNEPLSEIIHSVCTEFNVSKHSGMYALQLMDEGDAGGNKYLTEENRGEIKNGSILRLVLSPSEMVRQIIVRLRPEAPDEEVEGKEWALQKVSKLSADPVFAKAFHANGGYSMIMEIILNSSELNNNVTCCLKSFIWLMHHHLVSPTSNQFIRRLIDFVSSEQHLPVELVKCCLVILTKAVQQKECAMMTGIGIPDLIEHLCNRENPVIQEKALALINALAQGPHSITVLGSVVSKQIRDTIQKNILCNDVTPSMAHELYVYQTLILGLLVDNLTHTVDPSGSDSKYITELNEILASANDDMQNMKGSIASLIEDSNPVTVVDKDVPAIMISKPFVSEDFVCSTPRLMKAVKNIPYTRSKSIPTPSSDTKEFPIRHSVIDFSSDSSVRICRLTLYCMLHFARRYRRTFVRVLLEEEALSRPFPWTCECLVRLICELLGVGILPKHGGILYQPMVFSASDGCSFIEELFCHVALQLGRTRRQMRARTPSDQEKVVHVLQRQLKEVLALKPATLDQLNEHFRKFCYSAVAKMWQSELEEKEKWKLTHLPPILELKKDRSDKVLLLIQQQRINTLLRGAKFPKYTARGQRVKKKSWFVCLSTNQKSFHYGDCDDKNQPMLDCSSKVAVCNIRTLVTGRKCPHIRDCRNRKSDQDVADLAFSIILDVEPHSLDFVAPDQPAFDCWTDGINCLLGNPMTSATKEAEFNMLLDLEVRLQLLDTEGIPLPSKPPLVPDDPPNYNFHFK</sequence>
<dbReference type="EMBL" id="BLKM01012573">
    <property type="protein sequence ID" value="GFG36969.1"/>
    <property type="molecule type" value="Genomic_DNA"/>
</dbReference>
<dbReference type="InterPro" id="IPR001849">
    <property type="entry name" value="PH_domain"/>
</dbReference>
<gene>
    <name evidence="4" type="ORF">Cfor_05390</name>
</gene>
<evidence type="ECO:0000256" key="1">
    <source>
        <dbReference type="SAM" id="Coils"/>
    </source>
</evidence>
<dbReference type="InterPro" id="IPR011989">
    <property type="entry name" value="ARM-like"/>
</dbReference>
<dbReference type="Pfam" id="PF16457">
    <property type="entry name" value="PH_12"/>
    <property type="match status" value="1"/>
</dbReference>
<keyword evidence="5" id="KW-1185">Reference proteome</keyword>
<evidence type="ECO:0000313" key="4">
    <source>
        <dbReference type="EMBL" id="GFG36969.1"/>
    </source>
</evidence>
<dbReference type="AlphaFoldDB" id="A0A6L2PWQ6"/>
<dbReference type="GO" id="GO:0007015">
    <property type="term" value="P:actin filament organization"/>
    <property type="evidence" value="ECO:0007669"/>
    <property type="project" value="TreeGrafter"/>
</dbReference>
<proteinExistence type="predicted"/>
<organism evidence="4 5">
    <name type="scientific">Coptotermes formosanus</name>
    <name type="common">Formosan subterranean termite</name>
    <dbReference type="NCBI Taxonomy" id="36987"/>
    <lineage>
        <taxon>Eukaryota</taxon>
        <taxon>Metazoa</taxon>
        <taxon>Ecdysozoa</taxon>
        <taxon>Arthropoda</taxon>
        <taxon>Hexapoda</taxon>
        <taxon>Insecta</taxon>
        <taxon>Pterygota</taxon>
        <taxon>Neoptera</taxon>
        <taxon>Polyneoptera</taxon>
        <taxon>Dictyoptera</taxon>
        <taxon>Blattodea</taxon>
        <taxon>Blattoidea</taxon>
        <taxon>Termitoidae</taxon>
        <taxon>Rhinotermitidae</taxon>
        <taxon>Coptotermes</taxon>
    </lineage>
</organism>
<dbReference type="OrthoDB" id="28413at2759"/>
<keyword evidence="1" id="KW-0175">Coiled coil</keyword>
<dbReference type="PANTHER" id="PTHR12771">
    <property type="entry name" value="ENGULFMENT AND CELL MOTILITY"/>
    <property type="match status" value="1"/>
</dbReference>
<dbReference type="InterPro" id="IPR050868">
    <property type="entry name" value="ELMO_domain-containing"/>
</dbReference>
<protein>
    <recommendedName>
        <fullName evidence="6">ELMO domain-containing protein</fullName>
    </recommendedName>
</protein>
<comment type="caution">
    <text evidence="4">The sequence shown here is derived from an EMBL/GenBank/DDBJ whole genome shotgun (WGS) entry which is preliminary data.</text>
</comment>
<feature type="domain" description="PH" evidence="3">
    <location>
        <begin position="592"/>
        <end position="718"/>
    </location>
</feature>
<dbReference type="InterPro" id="IPR011993">
    <property type="entry name" value="PH-like_dom_sf"/>
</dbReference>
<evidence type="ECO:0000259" key="3">
    <source>
        <dbReference type="Pfam" id="PF16457"/>
    </source>
</evidence>
<feature type="domain" description="ELMO armadillo-like helical" evidence="2">
    <location>
        <begin position="129"/>
        <end position="274"/>
    </location>
</feature>
<dbReference type="SUPFAM" id="SSF48371">
    <property type="entry name" value="ARM repeat"/>
    <property type="match status" value="1"/>
</dbReference>
<evidence type="ECO:0000259" key="2">
    <source>
        <dbReference type="Pfam" id="PF11841"/>
    </source>
</evidence>
<reference evidence="5" key="1">
    <citation type="submission" date="2020-01" db="EMBL/GenBank/DDBJ databases">
        <title>Draft genome sequence of the Termite Coptotermes fromosanus.</title>
        <authorList>
            <person name="Itakura S."/>
            <person name="Yosikawa Y."/>
            <person name="Umezawa K."/>
        </authorList>
    </citation>
    <scope>NUCLEOTIDE SEQUENCE [LARGE SCALE GENOMIC DNA]</scope>
</reference>
<dbReference type="InterPro" id="IPR016024">
    <property type="entry name" value="ARM-type_fold"/>
</dbReference>
<dbReference type="GO" id="GO:0048870">
    <property type="term" value="P:cell motility"/>
    <property type="evidence" value="ECO:0007669"/>
    <property type="project" value="TreeGrafter"/>
</dbReference>
<dbReference type="GO" id="GO:0005886">
    <property type="term" value="C:plasma membrane"/>
    <property type="evidence" value="ECO:0007669"/>
    <property type="project" value="TreeGrafter"/>
</dbReference>
<evidence type="ECO:0008006" key="6">
    <source>
        <dbReference type="Google" id="ProtNLM"/>
    </source>
</evidence>
<dbReference type="Gene3D" id="2.30.29.30">
    <property type="entry name" value="Pleckstrin-homology domain (PH domain)/Phosphotyrosine-binding domain (PTB)"/>
    <property type="match status" value="1"/>
</dbReference>
<evidence type="ECO:0000313" key="5">
    <source>
        <dbReference type="Proteomes" id="UP000502823"/>
    </source>
</evidence>